<sequence>MDFQSFLFIRLLKKGLFLLFIPFLSFLLFLGSFGIASGQTYLDPESPIKERVDDLLARMTIEEKVGQMTQLNITLINETGDQSDVNLVPEKAKELLTNHHIGSFLNGEAVPPEQWLKYTQELQKIAVEETRLGIPIIYGIDHIHGASYIQNSTIFPHNINIGATFNTENSFQNGRITALESAPLGHTWNFSPVLDLGQNPYWPRQYETFGEDPYLASELGTAYVDGYQQEPGDIAPYGLAATAKHFLGYSVPRSGWDRTPVDLSMQTIHEFHRPSFQAAIDAGIKTIMVNSSEINGIPVHNSKQLLSDLLREEMGFEGIVLTDWEDIGKLVNYHKTARNYDEATYQAVEAGIDMSMTPQSLEFNESLLKLVKDGRISEERLDESVRRILKLKFELGLFEHPYPSGEDLDQIGIDSHKKKALQAARESMVLLKNADNTLPFSKELDQILVVGPSAKSKRNLSGGWTLAWQGSSEDRYPESMKTISEAIADKFSDTQVVSIDSIGPENSDRRSHFNEALNNSDAVIIAAGEEPYTEYVGNITNLELPEDQLDLIRAVNQSGKPTALVLVEGRPRVITDIVDETEAIVWAGLPGFEGAEAIADVISGDYNPSGKLPFSYPQFTGHFVPYNHKSSAVYYFDPDVANNIEQANKTTAQWNFGHGLSYTDFSYDELSISDTTLTDNQQITATTTVTNSGDRAGTEIVLWYITDEVGRITRPVKELVHFKRIQLEPGEQQQVTFKINPKNHLGYPDFEGKNILEEGYFTIHVGSQNARFYLQSDSPTINLQSK</sequence>
<evidence type="ECO:0000256" key="4">
    <source>
        <dbReference type="ARBA" id="ARBA00022729"/>
    </source>
</evidence>
<dbReference type="EC" id="3.2.1.21" evidence="3"/>
<keyword evidence="5" id="KW-0378">Hydrolase</keyword>
<dbReference type="InterPro" id="IPR036962">
    <property type="entry name" value="Glyco_hydro_3_N_sf"/>
</dbReference>
<feature type="domain" description="Fibronectin type III-like" evidence="7">
    <location>
        <begin position="699"/>
        <end position="769"/>
    </location>
</feature>
<dbReference type="SUPFAM" id="SSF51445">
    <property type="entry name" value="(Trans)glycosidases"/>
    <property type="match status" value="1"/>
</dbReference>
<dbReference type="FunFam" id="2.60.40.10:FF:000495">
    <property type="entry name" value="Periplasmic beta-glucosidase"/>
    <property type="match status" value="1"/>
</dbReference>
<comment type="catalytic activity">
    <reaction evidence="1">
        <text>Hydrolysis of terminal, non-reducing beta-D-glucosyl residues with release of beta-D-glucose.</text>
        <dbReference type="EC" id="3.2.1.21"/>
    </reaction>
</comment>
<dbReference type="InterPro" id="IPR051915">
    <property type="entry name" value="Cellulose_Degrad_GH3"/>
</dbReference>
<keyword evidence="6" id="KW-0326">Glycosidase</keyword>
<dbReference type="OrthoDB" id="9805821at2"/>
<gene>
    <name evidence="8" type="ORF">CK503_13160</name>
</gene>
<evidence type="ECO:0000313" key="8">
    <source>
        <dbReference type="EMBL" id="PAU93112.1"/>
    </source>
</evidence>
<dbReference type="InterPro" id="IPR002772">
    <property type="entry name" value="Glyco_hydro_3_C"/>
</dbReference>
<dbReference type="AlphaFoldDB" id="A0A2A2G8F5"/>
<comment type="caution">
    <text evidence="8">The sequence shown here is derived from an EMBL/GenBank/DDBJ whole genome shotgun (WGS) entry which is preliminary data.</text>
</comment>
<evidence type="ECO:0000256" key="5">
    <source>
        <dbReference type="ARBA" id="ARBA00022801"/>
    </source>
</evidence>
<dbReference type="SUPFAM" id="SSF52279">
    <property type="entry name" value="Beta-D-glucan exohydrolase, C-terminal domain"/>
    <property type="match status" value="1"/>
</dbReference>
<dbReference type="RefSeq" id="WP_095607294.1">
    <property type="nucleotide sequence ID" value="NZ_NSKE01000010.1"/>
</dbReference>
<dbReference type="Proteomes" id="UP000218831">
    <property type="component" value="Unassembled WGS sequence"/>
</dbReference>
<dbReference type="InterPro" id="IPR013783">
    <property type="entry name" value="Ig-like_fold"/>
</dbReference>
<dbReference type="PANTHER" id="PTHR30620:SF16">
    <property type="entry name" value="LYSOSOMAL BETA GLUCOSIDASE"/>
    <property type="match status" value="1"/>
</dbReference>
<name>A0A2A2G8F5_9BACT</name>
<dbReference type="InterPro" id="IPR001764">
    <property type="entry name" value="Glyco_hydro_3_N"/>
</dbReference>
<reference evidence="8 9" key="1">
    <citation type="submission" date="2017-08" db="EMBL/GenBank/DDBJ databases">
        <title>Aliifodinibius alkalisoli sp. nov., isolated from saline alkaline soil.</title>
        <authorList>
            <person name="Liu D."/>
            <person name="Zhang G."/>
        </authorList>
    </citation>
    <scope>NUCLEOTIDE SEQUENCE [LARGE SCALE GENOMIC DNA]</scope>
    <source>
        <strain evidence="8 9">WN023</strain>
    </source>
</reference>
<evidence type="ECO:0000256" key="3">
    <source>
        <dbReference type="ARBA" id="ARBA00012744"/>
    </source>
</evidence>
<dbReference type="PANTHER" id="PTHR30620">
    <property type="entry name" value="PERIPLASMIC BETA-GLUCOSIDASE-RELATED"/>
    <property type="match status" value="1"/>
</dbReference>
<dbReference type="GO" id="GO:0009251">
    <property type="term" value="P:glucan catabolic process"/>
    <property type="evidence" value="ECO:0007669"/>
    <property type="project" value="TreeGrafter"/>
</dbReference>
<dbReference type="Pfam" id="PF01915">
    <property type="entry name" value="Glyco_hydro_3_C"/>
    <property type="match status" value="1"/>
</dbReference>
<dbReference type="GO" id="GO:0008422">
    <property type="term" value="F:beta-glucosidase activity"/>
    <property type="evidence" value="ECO:0007669"/>
    <property type="project" value="UniProtKB-EC"/>
</dbReference>
<dbReference type="Gene3D" id="2.60.40.10">
    <property type="entry name" value="Immunoglobulins"/>
    <property type="match status" value="1"/>
</dbReference>
<dbReference type="InterPro" id="IPR026891">
    <property type="entry name" value="Fn3-like"/>
</dbReference>
<dbReference type="InterPro" id="IPR036881">
    <property type="entry name" value="Glyco_hydro_3_C_sf"/>
</dbReference>
<evidence type="ECO:0000256" key="1">
    <source>
        <dbReference type="ARBA" id="ARBA00000448"/>
    </source>
</evidence>
<dbReference type="Pfam" id="PF00933">
    <property type="entry name" value="Glyco_hydro_3"/>
    <property type="match status" value="1"/>
</dbReference>
<dbReference type="Gene3D" id="3.20.20.300">
    <property type="entry name" value="Glycoside hydrolase, family 3, N-terminal domain"/>
    <property type="match status" value="1"/>
</dbReference>
<evidence type="ECO:0000259" key="7">
    <source>
        <dbReference type="SMART" id="SM01217"/>
    </source>
</evidence>
<accession>A0A2A2G8F5</accession>
<keyword evidence="4" id="KW-0732">Signal</keyword>
<dbReference type="EMBL" id="NSKE01000010">
    <property type="protein sequence ID" value="PAU93112.1"/>
    <property type="molecule type" value="Genomic_DNA"/>
</dbReference>
<dbReference type="InterPro" id="IPR017853">
    <property type="entry name" value="GH"/>
</dbReference>
<dbReference type="SMART" id="SM01217">
    <property type="entry name" value="Fn3_like"/>
    <property type="match status" value="1"/>
</dbReference>
<comment type="similarity">
    <text evidence="2">Belongs to the glycosyl hydrolase 3 family.</text>
</comment>
<evidence type="ECO:0000313" key="9">
    <source>
        <dbReference type="Proteomes" id="UP000218831"/>
    </source>
</evidence>
<proteinExistence type="inferred from homology"/>
<dbReference type="Gene3D" id="3.40.50.1700">
    <property type="entry name" value="Glycoside hydrolase family 3 C-terminal domain"/>
    <property type="match status" value="1"/>
</dbReference>
<dbReference type="Pfam" id="PF14310">
    <property type="entry name" value="Fn3-like"/>
    <property type="match status" value="1"/>
</dbReference>
<organism evidence="8 9">
    <name type="scientific">Fodinibius salipaludis</name>
    <dbReference type="NCBI Taxonomy" id="2032627"/>
    <lineage>
        <taxon>Bacteria</taxon>
        <taxon>Pseudomonadati</taxon>
        <taxon>Balneolota</taxon>
        <taxon>Balneolia</taxon>
        <taxon>Balneolales</taxon>
        <taxon>Balneolaceae</taxon>
        <taxon>Fodinibius</taxon>
    </lineage>
</organism>
<evidence type="ECO:0000256" key="2">
    <source>
        <dbReference type="ARBA" id="ARBA00005336"/>
    </source>
</evidence>
<keyword evidence="9" id="KW-1185">Reference proteome</keyword>
<protein>
    <recommendedName>
        <fullName evidence="3">beta-glucosidase</fullName>
        <ecNumber evidence="3">3.2.1.21</ecNumber>
    </recommendedName>
</protein>
<evidence type="ECO:0000256" key="6">
    <source>
        <dbReference type="ARBA" id="ARBA00023295"/>
    </source>
</evidence>
<dbReference type="FunFam" id="3.20.20.300:FF:000007">
    <property type="entry name" value="Lysosomal beta glucosidase"/>
    <property type="match status" value="1"/>
</dbReference>
<dbReference type="PRINTS" id="PR00133">
    <property type="entry name" value="GLHYDRLASE3"/>
</dbReference>